<dbReference type="HAMAP" id="MF_02040">
    <property type="entry name" value="Mrp_NBP35"/>
    <property type="match status" value="1"/>
</dbReference>
<keyword evidence="6" id="KW-0378">Hydrolase</keyword>
<dbReference type="InterPro" id="IPR019591">
    <property type="entry name" value="Mrp/NBP35_ATP-bd"/>
</dbReference>
<keyword evidence="3 6" id="KW-0067">ATP-binding</keyword>
<comment type="subunit">
    <text evidence="6">Homodimer.</text>
</comment>
<dbReference type="EMBL" id="OJIN01000041">
    <property type="protein sequence ID" value="SPD72421.1"/>
    <property type="molecule type" value="Genomic_DNA"/>
</dbReference>
<evidence type="ECO:0000256" key="6">
    <source>
        <dbReference type="HAMAP-Rule" id="MF_02040"/>
    </source>
</evidence>
<dbReference type="GO" id="GO:0016226">
    <property type="term" value="P:iron-sulfur cluster assembly"/>
    <property type="evidence" value="ECO:0007669"/>
    <property type="project" value="InterPro"/>
</dbReference>
<dbReference type="InterPro" id="IPR033756">
    <property type="entry name" value="YlxH/NBP35"/>
</dbReference>
<organism evidence="7">
    <name type="scientific">uncultured Desulfobacterium sp</name>
    <dbReference type="NCBI Taxonomy" id="201089"/>
    <lineage>
        <taxon>Bacteria</taxon>
        <taxon>Pseudomonadati</taxon>
        <taxon>Thermodesulfobacteriota</taxon>
        <taxon>Desulfobacteria</taxon>
        <taxon>Desulfobacterales</taxon>
        <taxon>Desulfobacteriaceae</taxon>
        <taxon>Desulfobacterium</taxon>
        <taxon>environmental samples</taxon>
    </lineage>
</organism>
<dbReference type="GO" id="GO:0005829">
    <property type="term" value="C:cytosol"/>
    <property type="evidence" value="ECO:0007669"/>
    <property type="project" value="TreeGrafter"/>
</dbReference>
<accession>A0A445MSR0</accession>
<dbReference type="AlphaFoldDB" id="A0A445MSR0"/>
<dbReference type="PANTHER" id="PTHR23264">
    <property type="entry name" value="NUCLEOTIDE-BINDING PROTEIN NBP35 YEAST -RELATED"/>
    <property type="match status" value="1"/>
</dbReference>
<dbReference type="Pfam" id="PF10609">
    <property type="entry name" value="ParA"/>
    <property type="match status" value="1"/>
</dbReference>
<dbReference type="GO" id="GO:0016887">
    <property type="term" value="F:ATP hydrolysis activity"/>
    <property type="evidence" value="ECO:0007669"/>
    <property type="project" value="UniProtKB-UniRule"/>
</dbReference>
<keyword evidence="2 6" id="KW-0547">Nucleotide-binding</keyword>
<keyword evidence="5 6" id="KW-0411">Iron-sulfur</keyword>
<dbReference type="Gene3D" id="3.40.50.300">
    <property type="entry name" value="P-loop containing nucleotide triphosphate hydrolases"/>
    <property type="match status" value="1"/>
</dbReference>
<dbReference type="GO" id="GO:0140663">
    <property type="term" value="F:ATP-dependent FeS chaperone activity"/>
    <property type="evidence" value="ECO:0007669"/>
    <property type="project" value="InterPro"/>
</dbReference>
<feature type="binding site" evidence="6">
    <location>
        <begin position="62"/>
        <end position="69"/>
    </location>
    <ligand>
        <name>ATP</name>
        <dbReference type="ChEBI" id="CHEBI:30616"/>
    </ligand>
</feature>
<dbReference type="GO" id="GO:0046872">
    <property type="term" value="F:metal ion binding"/>
    <property type="evidence" value="ECO:0007669"/>
    <property type="project" value="UniProtKB-KW"/>
</dbReference>
<proteinExistence type="inferred from homology"/>
<dbReference type="SUPFAM" id="SSF52540">
    <property type="entry name" value="P-loop containing nucleoside triphosphate hydrolases"/>
    <property type="match status" value="1"/>
</dbReference>
<dbReference type="PANTHER" id="PTHR23264:SF19">
    <property type="entry name" value="CYTOSOLIC FE-S CLUSTER ASSEMBLY FACTOR NUBP2"/>
    <property type="match status" value="1"/>
</dbReference>
<evidence type="ECO:0000256" key="4">
    <source>
        <dbReference type="ARBA" id="ARBA00023004"/>
    </source>
</evidence>
<keyword evidence="4 6" id="KW-0408">Iron</keyword>
<dbReference type="CDD" id="cd02037">
    <property type="entry name" value="Mrp_NBP35"/>
    <property type="match status" value="1"/>
</dbReference>
<comment type="function">
    <text evidence="6">Binds and transfers iron-sulfur (Fe-S) clusters to target apoproteins. Can hydrolyze ATP.</text>
</comment>
<comment type="similarity">
    <text evidence="6">Belongs to the Mrp/NBP35 ATP-binding proteins family.</text>
</comment>
<name>A0A445MSR0_9BACT</name>
<evidence type="ECO:0000256" key="2">
    <source>
        <dbReference type="ARBA" id="ARBA00022741"/>
    </source>
</evidence>
<evidence type="ECO:0000256" key="5">
    <source>
        <dbReference type="ARBA" id="ARBA00023014"/>
    </source>
</evidence>
<keyword evidence="1 6" id="KW-0479">Metal-binding</keyword>
<dbReference type="GO" id="GO:0005524">
    <property type="term" value="F:ATP binding"/>
    <property type="evidence" value="ECO:0007669"/>
    <property type="project" value="UniProtKB-UniRule"/>
</dbReference>
<reference evidence="7" key="1">
    <citation type="submission" date="2018-01" db="EMBL/GenBank/DDBJ databases">
        <authorList>
            <person name="Regsiter A."/>
            <person name="William W."/>
        </authorList>
    </citation>
    <scope>NUCLEOTIDE SEQUENCE</scope>
    <source>
        <strain evidence="7">TRIP AH-1</strain>
    </source>
</reference>
<sequence length="307" mass="33456">MAQEREILSFNVELKCDHRCEGCERFFDCTDDRKLKVYKRRRMGQAVKKMANIKHKISISGGKGGVGKSTTTTNLAVALAMMGRKVTILDQDFDGASIPRMLGIQGTKRLTYGARGIIPAEDELGLGMHVVAISLIYPDEVITMFHEMRRGTTEEFLANVDYGERDYLIVDLPPGTSSDACNLLQYIPDLDGTVTVTAPTNVSQLAARKATILSAKAGSPVLGIIENMSGYICGNCGNEFDYMKRGGGEALAEELGVPFLGRIPLHPEVSASCDAGTPFVKQFPDNPASKMMMSIAHRLEEIVSAKK</sequence>
<protein>
    <recommendedName>
        <fullName evidence="6">Iron-sulfur cluster carrier protein</fullName>
    </recommendedName>
</protein>
<evidence type="ECO:0000256" key="3">
    <source>
        <dbReference type="ARBA" id="ARBA00022840"/>
    </source>
</evidence>
<gene>
    <name evidence="7" type="ORF">PITCH_A1350002</name>
</gene>
<evidence type="ECO:0000313" key="7">
    <source>
        <dbReference type="EMBL" id="SPD72421.1"/>
    </source>
</evidence>
<evidence type="ECO:0000256" key="1">
    <source>
        <dbReference type="ARBA" id="ARBA00022723"/>
    </source>
</evidence>
<dbReference type="InterPro" id="IPR027417">
    <property type="entry name" value="P-loop_NTPase"/>
</dbReference>
<dbReference type="GO" id="GO:0051536">
    <property type="term" value="F:iron-sulfur cluster binding"/>
    <property type="evidence" value="ECO:0007669"/>
    <property type="project" value="UniProtKB-UniRule"/>
</dbReference>